<dbReference type="Proteomes" id="UP001219525">
    <property type="component" value="Unassembled WGS sequence"/>
</dbReference>
<gene>
    <name evidence="1" type="ORF">GGX14DRAFT_409580</name>
</gene>
<keyword evidence="2" id="KW-1185">Reference proteome</keyword>
<protein>
    <submittedName>
        <fullName evidence="1">Uncharacterized protein</fullName>
    </submittedName>
</protein>
<organism evidence="1 2">
    <name type="scientific">Mycena pura</name>
    <dbReference type="NCBI Taxonomy" id="153505"/>
    <lineage>
        <taxon>Eukaryota</taxon>
        <taxon>Fungi</taxon>
        <taxon>Dikarya</taxon>
        <taxon>Basidiomycota</taxon>
        <taxon>Agaricomycotina</taxon>
        <taxon>Agaricomycetes</taxon>
        <taxon>Agaricomycetidae</taxon>
        <taxon>Agaricales</taxon>
        <taxon>Marasmiineae</taxon>
        <taxon>Mycenaceae</taxon>
        <taxon>Mycena</taxon>
    </lineage>
</organism>
<accession>A0AAD6YV24</accession>
<dbReference type="EMBL" id="JARJCW010000001">
    <property type="protein sequence ID" value="KAJ7229889.1"/>
    <property type="molecule type" value="Genomic_DNA"/>
</dbReference>
<sequence length="570" mass="63151">MEPDNPPVVYAEPTLPVQRSSDMFQNATGFAVRESQFTNVQGNMVIHQTVASPALSGPQQQQMAPNTLSSQAIVHSESGLYSNQLLRQGRGYPLYVPGPQIKLPAEYRRHGVAIGDVGTVTPQGDFDFFFNIYLPAGPPINANVPEDFVPLLCYDRIDVHNHDFDPGNYVSRSSIHEIGGRFSEAAPGGEFFFNCRGPNGAVLALPHGAHVEELRNLASMQRYAEKHAKSWYKYVNEARGRGLVNGSLYLVTAWEKAKSWGMASFHDVSLQNEFQLWFRPTADADSGYRYRWQAPYCHHKHVDSPPVYGTPLNQTTFIRAFSISLGEGIWAMLFGNVEVSQLVDSSTFMDKSSGSSVPYGPQGSSSKWSLFGGSATGGGKQCTGQTLENGIISDASPIPQVCHPSQIIHQRILREAPQATVVITHDDDWCNIFRDNFWELQETIFDGFEIMEEDGAAFLRAKSDFTPLESTDPITFDLPDRPPAMEAQNRLNQSPWKATRSTVSKRTILNNCIPKSHCRRYSKGQSHLLSWTESSVGPAHATKWNVQCKRTGIADSKTAAREEAAGQSLM</sequence>
<reference evidence="1" key="1">
    <citation type="submission" date="2023-03" db="EMBL/GenBank/DDBJ databases">
        <title>Massive genome expansion in bonnet fungi (Mycena s.s.) driven by repeated elements and novel gene families across ecological guilds.</title>
        <authorList>
            <consortium name="Lawrence Berkeley National Laboratory"/>
            <person name="Harder C.B."/>
            <person name="Miyauchi S."/>
            <person name="Viragh M."/>
            <person name="Kuo A."/>
            <person name="Thoen E."/>
            <person name="Andreopoulos B."/>
            <person name="Lu D."/>
            <person name="Skrede I."/>
            <person name="Drula E."/>
            <person name="Henrissat B."/>
            <person name="Morin E."/>
            <person name="Kohler A."/>
            <person name="Barry K."/>
            <person name="LaButti K."/>
            <person name="Morin E."/>
            <person name="Salamov A."/>
            <person name="Lipzen A."/>
            <person name="Mereny Z."/>
            <person name="Hegedus B."/>
            <person name="Baldrian P."/>
            <person name="Stursova M."/>
            <person name="Weitz H."/>
            <person name="Taylor A."/>
            <person name="Grigoriev I.V."/>
            <person name="Nagy L.G."/>
            <person name="Martin F."/>
            <person name="Kauserud H."/>
        </authorList>
    </citation>
    <scope>NUCLEOTIDE SEQUENCE</scope>
    <source>
        <strain evidence="1">9144</strain>
    </source>
</reference>
<comment type="caution">
    <text evidence="1">The sequence shown here is derived from an EMBL/GenBank/DDBJ whole genome shotgun (WGS) entry which is preliminary data.</text>
</comment>
<feature type="non-terminal residue" evidence="1">
    <location>
        <position position="570"/>
    </location>
</feature>
<name>A0AAD6YV24_9AGAR</name>
<proteinExistence type="predicted"/>
<dbReference type="AlphaFoldDB" id="A0AAD6YV24"/>
<evidence type="ECO:0000313" key="1">
    <source>
        <dbReference type="EMBL" id="KAJ7229889.1"/>
    </source>
</evidence>
<evidence type="ECO:0000313" key="2">
    <source>
        <dbReference type="Proteomes" id="UP001219525"/>
    </source>
</evidence>